<dbReference type="GO" id="GO:0005634">
    <property type="term" value="C:nucleus"/>
    <property type="evidence" value="ECO:0007669"/>
    <property type="project" value="UniProtKB-SubCell"/>
</dbReference>
<gene>
    <name evidence="7" type="ORF">AO440_000365</name>
</gene>
<evidence type="ECO:0000313" key="8">
    <source>
        <dbReference type="Proteomes" id="UP000054886"/>
    </source>
</evidence>
<evidence type="ECO:0000259" key="6">
    <source>
        <dbReference type="PROSITE" id="PS51518"/>
    </source>
</evidence>
<organism evidence="7 8">
    <name type="scientific">Candida glabrata</name>
    <name type="common">Yeast</name>
    <name type="synonym">Torulopsis glabrata</name>
    <dbReference type="NCBI Taxonomy" id="5478"/>
    <lineage>
        <taxon>Eukaryota</taxon>
        <taxon>Fungi</taxon>
        <taxon>Dikarya</taxon>
        <taxon>Ascomycota</taxon>
        <taxon>Saccharomycotina</taxon>
        <taxon>Saccharomycetes</taxon>
        <taxon>Saccharomycetales</taxon>
        <taxon>Saccharomycetaceae</taxon>
        <taxon>Nakaseomyces</taxon>
    </lineage>
</organism>
<dbReference type="InterPro" id="IPR010750">
    <property type="entry name" value="SGF29_tudor-like_dom"/>
</dbReference>
<evidence type="ECO:0000313" key="7">
    <source>
        <dbReference type="EMBL" id="KTB03468.1"/>
    </source>
</evidence>
<dbReference type="OrthoDB" id="10265994at2759"/>
<dbReference type="GO" id="GO:0140671">
    <property type="term" value="C:ADA complex"/>
    <property type="evidence" value="ECO:0007669"/>
    <property type="project" value="EnsemblFungi"/>
</dbReference>
<dbReference type="GO" id="GO:0072742">
    <property type="term" value="P:SAGA complex localization to transcription regulatory region"/>
    <property type="evidence" value="ECO:0007669"/>
    <property type="project" value="EnsemblFungi"/>
</dbReference>
<dbReference type="CDD" id="cd20394">
    <property type="entry name" value="Tudor_SGF29_rpt2"/>
    <property type="match status" value="1"/>
</dbReference>
<comment type="subcellular location">
    <subcellularLocation>
        <location evidence="1">Nucleus</location>
    </subcellularLocation>
</comment>
<keyword evidence="4" id="KW-0539">Nucleus</keyword>
<dbReference type="InterPro" id="IPR037802">
    <property type="entry name" value="SGF29"/>
</dbReference>
<dbReference type="PANTHER" id="PTHR21539:SF0">
    <property type="entry name" value="SAGA-ASSOCIATED FACTOR 29"/>
    <property type="match status" value="1"/>
</dbReference>
<proteinExistence type="predicted"/>
<dbReference type="AlphaFoldDB" id="A0A0W0DP14"/>
<evidence type="ECO:0000256" key="5">
    <source>
        <dbReference type="SAM" id="MobiDB-lite"/>
    </source>
</evidence>
<keyword evidence="3" id="KW-0804">Transcription</keyword>
<evidence type="ECO:0000256" key="3">
    <source>
        <dbReference type="ARBA" id="ARBA00023163"/>
    </source>
</evidence>
<dbReference type="InterPro" id="IPR047287">
    <property type="entry name" value="Tudor_SGF29_rpt2"/>
</dbReference>
<dbReference type="FunFam" id="2.30.30.140:FF:000055">
    <property type="entry name" value="SAGA complex component"/>
    <property type="match status" value="1"/>
</dbReference>
<dbReference type="VEuPathDB" id="FungiDB:CAGL0B04785g"/>
<dbReference type="GO" id="GO:0008104">
    <property type="term" value="P:intracellular protein localization"/>
    <property type="evidence" value="ECO:0007669"/>
    <property type="project" value="EnsemblFungi"/>
</dbReference>
<evidence type="ECO:0000256" key="2">
    <source>
        <dbReference type="ARBA" id="ARBA00023015"/>
    </source>
</evidence>
<dbReference type="CDD" id="cd20393">
    <property type="entry name" value="Tudor_SGF29_rpt1"/>
    <property type="match status" value="1"/>
</dbReference>
<dbReference type="InterPro" id="IPR047288">
    <property type="entry name" value="Tudor_SGF29_rpt1"/>
</dbReference>
<dbReference type="Proteomes" id="UP000054886">
    <property type="component" value="Unassembled WGS sequence"/>
</dbReference>
<reference evidence="7 8" key="1">
    <citation type="submission" date="2015-10" db="EMBL/GenBank/DDBJ databases">
        <title>Draft genomes sequences of Candida glabrata isolates 1A, 1B, 2A, 2B, 3A and 3B.</title>
        <authorList>
            <person name="Haavelsrud O.E."/>
            <person name="Gaustad P."/>
        </authorList>
    </citation>
    <scope>NUCLEOTIDE SEQUENCE [LARGE SCALE GENOMIC DNA]</scope>
    <source>
        <strain evidence="7">910700640</strain>
    </source>
</reference>
<dbReference type="EMBL" id="LLZZ01000119">
    <property type="protein sequence ID" value="KTB03468.1"/>
    <property type="molecule type" value="Genomic_DNA"/>
</dbReference>
<accession>A0A0W0DP14</accession>
<name>A0A0W0DP14_CANGB</name>
<dbReference type="SUPFAM" id="SSF63748">
    <property type="entry name" value="Tudor/PWWP/MBT"/>
    <property type="match status" value="1"/>
</dbReference>
<protein>
    <submittedName>
        <fullName evidence="7">SAGA-associated factor 29</fullName>
    </submittedName>
</protein>
<evidence type="ECO:0000256" key="1">
    <source>
        <dbReference type="ARBA" id="ARBA00004123"/>
    </source>
</evidence>
<dbReference type="VEuPathDB" id="FungiDB:B1J91_B04785g"/>
<dbReference type="VEuPathDB" id="FungiDB:GVI51_B04697"/>
<dbReference type="GO" id="GO:0140002">
    <property type="term" value="F:histone H3K4me3 reader activity"/>
    <property type="evidence" value="ECO:0007669"/>
    <property type="project" value="EnsemblFungi"/>
</dbReference>
<dbReference type="Pfam" id="PF07039">
    <property type="entry name" value="SGF29_Tudor"/>
    <property type="match status" value="1"/>
</dbReference>
<sequence length="266" mass="29918">MDGQWDLVISSLQDIYNANEVTAFDEDMEMKKLNFENLELAQLDEYFDKFQEHKENIRRAHRLLETVRTNLATVIENTEPSQSAAGTPGPNHSEELTPGGSGAAANAVATGPLGKLYWISQFCSNEPIYLHSEVAYKPKKGNIDGEWFQCEVVKISSDGMRFEVMDPEPDEQGKTGKVFKCSWKDLLLIPPETTPRSKIPNYPPGTQVLARYPETTTFYPAVVIGNKRDGTCRLRFDGEEDAEKETEVPRRLVLPSPMISAFPTKK</sequence>
<keyword evidence="2" id="KW-0805">Transcription regulation</keyword>
<dbReference type="GO" id="GO:0045944">
    <property type="term" value="P:positive regulation of transcription by RNA polymerase II"/>
    <property type="evidence" value="ECO:0007669"/>
    <property type="project" value="EnsemblFungi"/>
</dbReference>
<dbReference type="PROSITE" id="PS51518">
    <property type="entry name" value="SGF29_C"/>
    <property type="match status" value="1"/>
</dbReference>
<dbReference type="VEuPathDB" id="FungiDB:GWK60_B04631"/>
<dbReference type="GO" id="GO:0000124">
    <property type="term" value="C:SAGA complex"/>
    <property type="evidence" value="ECO:0007669"/>
    <property type="project" value="EnsemblFungi"/>
</dbReference>
<evidence type="ECO:0000256" key="4">
    <source>
        <dbReference type="ARBA" id="ARBA00023242"/>
    </source>
</evidence>
<feature type="region of interest" description="Disordered" evidence="5">
    <location>
        <begin position="77"/>
        <end position="103"/>
    </location>
</feature>
<dbReference type="Gene3D" id="2.30.30.140">
    <property type="match status" value="2"/>
</dbReference>
<dbReference type="VEuPathDB" id="FungiDB:GW608_B04631"/>
<dbReference type="PANTHER" id="PTHR21539">
    <property type="entry name" value="SAGA-ASSOCIATED FACTOR 29"/>
    <property type="match status" value="1"/>
</dbReference>
<feature type="domain" description="SGF29 C-terminal" evidence="6">
    <location>
        <begin position="124"/>
        <end position="262"/>
    </location>
</feature>
<comment type="caution">
    <text evidence="7">The sequence shown here is derived from an EMBL/GenBank/DDBJ whole genome shotgun (WGS) entry which is preliminary data.</text>
</comment>
<dbReference type="GO" id="GO:0046695">
    <property type="term" value="C:SLIK (SAGA-like) complex"/>
    <property type="evidence" value="ECO:0007669"/>
    <property type="project" value="EnsemblFungi"/>
</dbReference>